<dbReference type="KEGG" id="eaz:JHT90_05040"/>
<evidence type="ECO:0000313" key="4">
    <source>
        <dbReference type="EMBL" id="QQP86606.1"/>
    </source>
</evidence>
<dbReference type="PANTHER" id="PTHR30035">
    <property type="entry name" value="LIPOPROTEIN VACJ-RELATED"/>
    <property type="match status" value="1"/>
</dbReference>
<dbReference type="EMBL" id="CP067393">
    <property type="protein sequence ID" value="QQP86606.1"/>
    <property type="molecule type" value="Genomic_DNA"/>
</dbReference>
<comment type="similarity">
    <text evidence="1">Belongs to the MlaA family.</text>
</comment>
<keyword evidence="2 3" id="KW-0732">Signal</keyword>
<proteinExistence type="inferred from homology"/>
<dbReference type="GO" id="GO:0016020">
    <property type="term" value="C:membrane"/>
    <property type="evidence" value="ECO:0007669"/>
    <property type="project" value="InterPro"/>
</dbReference>
<accession>A0A974NH33</accession>
<dbReference type="InterPro" id="IPR007428">
    <property type="entry name" value="MlaA"/>
</dbReference>
<feature type="chain" id="PRO_5037156330" evidence="3">
    <location>
        <begin position="34"/>
        <end position="235"/>
    </location>
</feature>
<dbReference type="GO" id="GO:0120010">
    <property type="term" value="P:intermembrane phospholipid transfer"/>
    <property type="evidence" value="ECO:0007669"/>
    <property type="project" value="TreeGrafter"/>
</dbReference>
<dbReference type="PRINTS" id="PR01805">
    <property type="entry name" value="VACJLIPOPROT"/>
</dbReference>
<keyword evidence="4" id="KW-0449">Lipoprotein</keyword>
<sequence length="235" mass="26660">MELVSGKKKANKFFKQISMSVCLSFAVFGSCWAQTNDPWQGFNRGVYKFNDTVDRYTLKPIAKGYQKITPKFVQTGVSNMVDNLGEVRNFGNNVLQLKLHDAGVDLARFGFNSTFGLLGFFDVGSKMGLQRNEQDFGLTLAHWGVPSGPYLVLPFFGPSTVRDATGRVPDFFMEITPYINDRGVEYSIWGTEILDTRARLLSLEEMIVGDPYIFIRNAYLETREYKVKGYVEDDF</sequence>
<evidence type="ECO:0000313" key="5">
    <source>
        <dbReference type="Proteomes" id="UP000595278"/>
    </source>
</evidence>
<dbReference type="PROSITE" id="PS51257">
    <property type="entry name" value="PROKAR_LIPOPROTEIN"/>
    <property type="match status" value="1"/>
</dbReference>
<organism evidence="4 5">
    <name type="scientific">Entomomonas asaccharolytica</name>
    <dbReference type="NCBI Taxonomy" id="2785331"/>
    <lineage>
        <taxon>Bacteria</taxon>
        <taxon>Pseudomonadati</taxon>
        <taxon>Pseudomonadota</taxon>
        <taxon>Gammaproteobacteria</taxon>
        <taxon>Pseudomonadales</taxon>
        <taxon>Pseudomonadaceae</taxon>
        <taxon>Entomomonas</taxon>
    </lineage>
</organism>
<keyword evidence="5" id="KW-1185">Reference proteome</keyword>
<reference evidence="4 5" key="1">
    <citation type="submission" date="2021-01" db="EMBL/GenBank/DDBJ databases">
        <title>Entomomonas sp. F2A isolated from a house cricket (Acheta domesticus).</title>
        <authorList>
            <person name="Spergser J."/>
            <person name="Busse H.-J."/>
        </authorList>
    </citation>
    <scope>NUCLEOTIDE SEQUENCE [LARGE SCALE GENOMIC DNA]</scope>
    <source>
        <strain evidence="4 5">F2A</strain>
    </source>
</reference>
<protein>
    <submittedName>
        <fullName evidence="4">VacJ family lipoprotein</fullName>
    </submittedName>
</protein>
<gene>
    <name evidence="4" type="ORF">JHT90_05040</name>
</gene>
<evidence type="ECO:0000256" key="3">
    <source>
        <dbReference type="SAM" id="SignalP"/>
    </source>
</evidence>
<dbReference type="Pfam" id="PF04333">
    <property type="entry name" value="MlaA"/>
    <property type="match status" value="1"/>
</dbReference>
<feature type="signal peptide" evidence="3">
    <location>
        <begin position="1"/>
        <end position="33"/>
    </location>
</feature>
<name>A0A974NH33_9GAMM</name>
<dbReference type="PANTHER" id="PTHR30035:SF3">
    <property type="entry name" value="INTERMEMBRANE PHOSPHOLIPID TRANSPORT SYSTEM LIPOPROTEIN MLAA"/>
    <property type="match status" value="1"/>
</dbReference>
<dbReference type="Proteomes" id="UP000595278">
    <property type="component" value="Chromosome"/>
</dbReference>
<evidence type="ECO:0000256" key="2">
    <source>
        <dbReference type="ARBA" id="ARBA00022729"/>
    </source>
</evidence>
<dbReference type="AlphaFoldDB" id="A0A974NH33"/>
<evidence type="ECO:0000256" key="1">
    <source>
        <dbReference type="ARBA" id="ARBA00010634"/>
    </source>
</evidence>